<evidence type="ECO:0000259" key="10">
    <source>
        <dbReference type="Pfam" id="PF05223"/>
    </source>
</evidence>
<evidence type="ECO:0000256" key="7">
    <source>
        <dbReference type="SAM" id="SignalP"/>
    </source>
</evidence>
<reference evidence="11 12" key="1">
    <citation type="submission" date="2020-01" db="EMBL/GenBank/DDBJ databases">
        <title>A novel Bacillus sp. from Pasinler.</title>
        <authorList>
            <person name="Adiguzel A."/>
            <person name="Ay H."/>
            <person name="Baltaci M.O."/>
        </authorList>
    </citation>
    <scope>NUCLEOTIDE SEQUENCE [LARGE SCALE GENOMIC DNA]</scope>
    <source>
        <strain evidence="11 12">P1</strain>
    </source>
</reference>
<dbReference type="Gene3D" id="3.10.450.100">
    <property type="entry name" value="NTF2-like, domain 1"/>
    <property type="match status" value="1"/>
</dbReference>
<dbReference type="InterPro" id="IPR001460">
    <property type="entry name" value="PCN-bd_Tpept"/>
</dbReference>
<dbReference type="Pfam" id="PF05223">
    <property type="entry name" value="MecA_N"/>
    <property type="match status" value="1"/>
</dbReference>
<keyword evidence="7" id="KW-0732">Signal</keyword>
<comment type="subcellular location">
    <subcellularLocation>
        <location evidence="1">Membrane</location>
    </subcellularLocation>
</comment>
<evidence type="ECO:0000256" key="3">
    <source>
        <dbReference type="ARBA" id="ARBA00007171"/>
    </source>
</evidence>
<dbReference type="RefSeq" id="WP_161921047.1">
    <property type="nucleotide sequence ID" value="NZ_JAACYS010000050.1"/>
</dbReference>
<evidence type="ECO:0000256" key="6">
    <source>
        <dbReference type="ARBA" id="ARBA00034000"/>
    </source>
</evidence>
<dbReference type="InterPro" id="IPR032710">
    <property type="entry name" value="NTF2-like_dom_sf"/>
</dbReference>
<dbReference type="Gene3D" id="3.90.1310.10">
    <property type="entry name" value="Penicillin-binding protein 2a (Domain 2)"/>
    <property type="match status" value="1"/>
</dbReference>
<dbReference type="EMBL" id="JAACYS010000050">
    <property type="protein sequence ID" value="NCU18220.1"/>
    <property type="molecule type" value="Genomic_DNA"/>
</dbReference>
<feature type="signal peptide" evidence="7">
    <location>
        <begin position="1"/>
        <end position="25"/>
    </location>
</feature>
<dbReference type="InterPro" id="IPR012338">
    <property type="entry name" value="Beta-lactam/transpept-like"/>
</dbReference>
<dbReference type="InterPro" id="IPR050515">
    <property type="entry name" value="Beta-lactam/transpept"/>
</dbReference>
<evidence type="ECO:0000313" key="12">
    <source>
        <dbReference type="Proteomes" id="UP000743899"/>
    </source>
</evidence>
<protein>
    <recommendedName>
        <fullName evidence="4">serine-type D-Ala-D-Ala carboxypeptidase</fullName>
        <ecNumber evidence="4">3.4.16.4</ecNumber>
    </recommendedName>
</protein>
<dbReference type="EC" id="3.4.16.4" evidence="4"/>
<dbReference type="InterPro" id="IPR005311">
    <property type="entry name" value="PBP_dimer"/>
</dbReference>
<evidence type="ECO:0000259" key="8">
    <source>
        <dbReference type="Pfam" id="PF00905"/>
    </source>
</evidence>
<evidence type="ECO:0000313" key="11">
    <source>
        <dbReference type="EMBL" id="NCU18220.1"/>
    </source>
</evidence>
<accession>A0ABX0A9V4</accession>
<comment type="similarity">
    <text evidence="3">Belongs to the transpeptidase family.</text>
</comment>
<dbReference type="Pfam" id="PF03717">
    <property type="entry name" value="PBP_dimer"/>
    <property type="match status" value="1"/>
</dbReference>
<evidence type="ECO:0000256" key="2">
    <source>
        <dbReference type="ARBA" id="ARBA00004752"/>
    </source>
</evidence>
<comment type="pathway">
    <text evidence="2">Cell wall biogenesis; peptidoglycan biosynthesis.</text>
</comment>
<dbReference type="Proteomes" id="UP000743899">
    <property type="component" value="Unassembled WGS sequence"/>
</dbReference>
<comment type="catalytic activity">
    <reaction evidence="6">
        <text>Preferential cleavage: (Ac)2-L-Lys-D-Ala-|-D-Ala. Also transpeptidation of peptidyl-alanyl moieties that are N-acyl substituents of D-alanine.</text>
        <dbReference type="EC" id="3.4.16.4"/>
    </reaction>
</comment>
<feature type="domain" description="Penicillin-binding protein dimerisation" evidence="9">
    <location>
        <begin position="161"/>
        <end position="326"/>
    </location>
</feature>
<name>A0ABX0A9V4_9BACI</name>
<dbReference type="PANTHER" id="PTHR30627">
    <property type="entry name" value="PEPTIDOGLYCAN D,D-TRANSPEPTIDASE"/>
    <property type="match status" value="1"/>
</dbReference>
<evidence type="ECO:0000256" key="5">
    <source>
        <dbReference type="ARBA" id="ARBA00023136"/>
    </source>
</evidence>
<dbReference type="Gene3D" id="3.40.710.10">
    <property type="entry name" value="DD-peptidase/beta-lactamase superfamily"/>
    <property type="match status" value="1"/>
</dbReference>
<dbReference type="InterPro" id="IPR036138">
    <property type="entry name" value="PBP_dimer_sf"/>
</dbReference>
<comment type="caution">
    <text evidence="11">The sequence shown here is derived from an EMBL/GenBank/DDBJ whole genome shotgun (WGS) entry which is preliminary data.</text>
</comment>
<dbReference type="InterPro" id="IPR007887">
    <property type="entry name" value="MecA_N"/>
</dbReference>
<evidence type="ECO:0000256" key="4">
    <source>
        <dbReference type="ARBA" id="ARBA00012448"/>
    </source>
</evidence>
<dbReference type="PANTHER" id="PTHR30627:SF25">
    <property type="entry name" value="PENICILLIN-BINDING PROTEIN 3"/>
    <property type="match status" value="1"/>
</dbReference>
<organism evidence="11 12">
    <name type="scientific">Pallidibacillus pasinlerensis</name>
    <dbReference type="NCBI Taxonomy" id="2703818"/>
    <lineage>
        <taxon>Bacteria</taxon>
        <taxon>Bacillati</taxon>
        <taxon>Bacillota</taxon>
        <taxon>Bacilli</taxon>
        <taxon>Bacillales</taxon>
        <taxon>Bacillaceae</taxon>
        <taxon>Pallidibacillus</taxon>
    </lineage>
</organism>
<dbReference type="PROSITE" id="PS51257">
    <property type="entry name" value="PROKAR_LIPOPROTEIN"/>
    <property type="match status" value="1"/>
</dbReference>
<feature type="domain" description="Penicillin-binding protein transpeptidase" evidence="8">
    <location>
        <begin position="359"/>
        <end position="660"/>
    </location>
</feature>
<dbReference type="SUPFAM" id="SSF56519">
    <property type="entry name" value="Penicillin binding protein dimerisation domain"/>
    <property type="match status" value="1"/>
</dbReference>
<feature type="domain" description="NTF2-like N-terminal transpeptidase" evidence="10">
    <location>
        <begin position="29"/>
        <end position="152"/>
    </location>
</feature>
<sequence length="674" mass="75325">MKKRHIALFSILVLLLLLSACNKKDDIVKPQDVFDTYVKHWQKGEFDKLYDMHTDESNEFYTKEEFAERLSKIYGDLEITDLKVTFNEPAEEITEETMEAVVPFTVSMNSMAGPIEFNHEAKMIKIPAEREDEKDDWLIEWDHGFIFEGMEPEHKVRFSTVPGSRGEILDRNGNGIAINGEVFEVGLVPEQIEGQENEVKSKLAGYLNMTVDEIDKKLNASWVQPDYYVPIKSIPNTQEGLLENIEQIPGVQTRKVSGRVYPIGESAAHLIGYIGEITAEELEKNEGYSPGDFIGKRGLEQILEDRLRAEDGVKIYLENPDGSKLTVAEKPVKNGETIQLTIDSTMQQEMFKSFNGNGGTAVAIHPKTGETLALVSSPSFDPNSYMFMSGSEEQKLDENPLKPTLNRFVLPHTPGSVMKIYTAAIGLENGTITPDTEMNISGKRWQKDETWGTYHITRVSDPGRPVKLEDAMVLSDNIYFARTALNMGEKDYIAGLKKFGFTEEIPYSYALQPSQISNDGELNDEILLADTAYGQGEVQTNIMHLALSYGAFINEGNLIKPVLLEEEEKGEIWKEGVVSPEHANLIADYLRKVITSGTGKPANMDDLPLSGKTGTTEVGKAAQGEQGVENGWFVAYNTEEQDLLIAMTMEGTHELGGTRTVVETVRDLFVKFKK</sequence>
<evidence type="ECO:0000259" key="9">
    <source>
        <dbReference type="Pfam" id="PF03717"/>
    </source>
</evidence>
<gene>
    <name evidence="11" type="ORF">GW534_10880</name>
</gene>
<keyword evidence="5" id="KW-0472">Membrane</keyword>
<keyword evidence="12" id="KW-1185">Reference proteome</keyword>
<dbReference type="Gene3D" id="3.30.1390.30">
    <property type="entry name" value="Penicillin-binding protein 2a, domain 3"/>
    <property type="match status" value="1"/>
</dbReference>
<dbReference type="Pfam" id="PF00905">
    <property type="entry name" value="Transpeptidase"/>
    <property type="match status" value="1"/>
</dbReference>
<feature type="chain" id="PRO_5045656940" description="serine-type D-Ala-D-Ala carboxypeptidase" evidence="7">
    <location>
        <begin position="26"/>
        <end position="674"/>
    </location>
</feature>
<proteinExistence type="inferred from homology"/>
<dbReference type="SUPFAM" id="SSF54427">
    <property type="entry name" value="NTF2-like"/>
    <property type="match status" value="1"/>
</dbReference>
<dbReference type="SUPFAM" id="SSF56601">
    <property type="entry name" value="beta-lactamase/transpeptidase-like"/>
    <property type="match status" value="1"/>
</dbReference>
<evidence type="ECO:0000256" key="1">
    <source>
        <dbReference type="ARBA" id="ARBA00004370"/>
    </source>
</evidence>